<reference evidence="1 2" key="1">
    <citation type="submission" date="2019-08" db="EMBL/GenBank/DDBJ databases">
        <title>The genome of the soybean aphid Biotype 1, its phylome, world population structure and adaptation to the North American continent.</title>
        <authorList>
            <person name="Giordano R."/>
            <person name="Donthu R.K."/>
            <person name="Hernandez A.G."/>
            <person name="Wright C.L."/>
            <person name="Zimin A.V."/>
        </authorList>
    </citation>
    <scope>NUCLEOTIDE SEQUENCE [LARGE SCALE GENOMIC DNA]</scope>
    <source>
        <tissue evidence="1">Whole aphids</tissue>
    </source>
</reference>
<dbReference type="AlphaFoldDB" id="A0A6G0TQS0"/>
<evidence type="ECO:0000313" key="2">
    <source>
        <dbReference type="Proteomes" id="UP000475862"/>
    </source>
</evidence>
<dbReference type="Proteomes" id="UP000475862">
    <property type="component" value="Unassembled WGS sequence"/>
</dbReference>
<sequence>MYQGYSLFYRKPPPKFEIKALFRLVMLYTDTKTYIIVKSIHSSLRSESKMTEKRTFLRKTSFRPNRFFYMVVIQKLVTLNFQKFLTFFDVNKKNLDNQKNLKISNFYKICQNRENLQFLISYSYMIYTEPNIQQSVCLKFLVFLSLFFVSPDFFENCWKLLTFNLCSNALNVFNLISETPLKFFKKMYIDIE</sequence>
<organism evidence="1 2">
    <name type="scientific">Aphis glycines</name>
    <name type="common">Soybean aphid</name>
    <dbReference type="NCBI Taxonomy" id="307491"/>
    <lineage>
        <taxon>Eukaryota</taxon>
        <taxon>Metazoa</taxon>
        <taxon>Ecdysozoa</taxon>
        <taxon>Arthropoda</taxon>
        <taxon>Hexapoda</taxon>
        <taxon>Insecta</taxon>
        <taxon>Pterygota</taxon>
        <taxon>Neoptera</taxon>
        <taxon>Paraneoptera</taxon>
        <taxon>Hemiptera</taxon>
        <taxon>Sternorrhyncha</taxon>
        <taxon>Aphidomorpha</taxon>
        <taxon>Aphidoidea</taxon>
        <taxon>Aphididae</taxon>
        <taxon>Aphidini</taxon>
        <taxon>Aphis</taxon>
        <taxon>Aphis</taxon>
    </lineage>
</organism>
<dbReference type="EMBL" id="VYZN01000019">
    <property type="protein sequence ID" value="KAE9536992.1"/>
    <property type="molecule type" value="Genomic_DNA"/>
</dbReference>
<protein>
    <submittedName>
        <fullName evidence="1">Uncharacterized protein</fullName>
    </submittedName>
</protein>
<proteinExistence type="predicted"/>
<accession>A0A6G0TQS0</accession>
<gene>
    <name evidence="1" type="ORF">AGLY_006799</name>
</gene>
<evidence type="ECO:0000313" key="1">
    <source>
        <dbReference type="EMBL" id="KAE9536992.1"/>
    </source>
</evidence>
<dbReference type="OrthoDB" id="10535636at2759"/>
<keyword evidence="2" id="KW-1185">Reference proteome</keyword>
<name>A0A6G0TQS0_APHGL</name>
<comment type="caution">
    <text evidence="1">The sequence shown here is derived from an EMBL/GenBank/DDBJ whole genome shotgun (WGS) entry which is preliminary data.</text>
</comment>